<accession>A0AA41MPK3</accession>
<proteinExistence type="predicted"/>
<keyword evidence="9 12" id="KW-0675">Receptor</keyword>
<comment type="caution">
    <text evidence="12">The sequence shown here is derived from an EMBL/GenBank/DDBJ whole genome shotgun (WGS) entry which is preliminary data.</text>
</comment>
<keyword evidence="10" id="KW-0807">Transducer</keyword>
<feature type="transmembrane region" description="Helical" evidence="11">
    <location>
        <begin position="40"/>
        <end position="62"/>
    </location>
</feature>
<evidence type="ECO:0000313" key="13">
    <source>
        <dbReference type="Proteomes" id="UP001166674"/>
    </source>
</evidence>
<keyword evidence="3" id="KW-0716">Sensory transduction</keyword>
<dbReference type="EMBL" id="JAATJV010253300">
    <property type="protein sequence ID" value="MBZ3875621.1"/>
    <property type="molecule type" value="Genomic_DNA"/>
</dbReference>
<dbReference type="GO" id="GO:0005886">
    <property type="term" value="C:plasma membrane"/>
    <property type="evidence" value="ECO:0007669"/>
    <property type="project" value="UniProtKB-SubCell"/>
</dbReference>
<name>A0AA41MPK3_SCICA</name>
<organism evidence="12 13">
    <name type="scientific">Sciurus carolinensis</name>
    <name type="common">Eastern gray squirrel</name>
    <dbReference type="NCBI Taxonomy" id="30640"/>
    <lineage>
        <taxon>Eukaryota</taxon>
        <taxon>Metazoa</taxon>
        <taxon>Chordata</taxon>
        <taxon>Craniata</taxon>
        <taxon>Vertebrata</taxon>
        <taxon>Euteleostomi</taxon>
        <taxon>Mammalia</taxon>
        <taxon>Eutheria</taxon>
        <taxon>Euarchontoglires</taxon>
        <taxon>Glires</taxon>
        <taxon>Rodentia</taxon>
        <taxon>Sciuromorpha</taxon>
        <taxon>Sciuridae</taxon>
        <taxon>Sciurinae</taxon>
        <taxon>Sciurini</taxon>
        <taxon>Sciurus</taxon>
    </lineage>
</organism>
<evidence type="ECO:0000256" key="11">
    <source>
        <dbReference type="SAM" id="Phobius"/>
    </source>
</evidence>
<keyword evidence="6 11" id="KW-1133">Transmembrane helix</keyword>
<keyword evidence="7" id="KW-0297">G-protein coupled receptor</keyword>
<evidence type="ECO:0000256" key="3">
    <source>
        <dbReference type="ARBA" id="ARBA00022606"/>
    </source>
</evidence>
<dbReference type="InterPro" id="IPR050516">
    <property type="entry name" value="Olfactory_GPCR"/>
</dbReference>
<dbReference type="Pfam" id="PF13853">
    <property type="entry name" value="7tm_4"/>
    <property type="match status" value="1"/>
</dbReference>
<evidence type="ECO:0000256" key="1">
    <source>
        <dbReference type="ARBA" id="ARBA00004651"/>
    </source>
</evidence>
<dbReference type="SUPFAM" id="SSF81321">
    <property type="entry name" value="Family A G protein-coupled receptor-like"/>
    <property type="match status" value="1"/>
</dbReference>
<keyword evidence="8 11" id="KW-0472">Membrane</keyword>
<dbReference type="GO" id="GO:0004984">
    <property type="term" value="F:olfactory receptor activity"/>
    <property type="evidence" value="ECO:0007669"/>
    <property type="project" value="InterPro"/>
</dbReference>
<evidence type="ECO:0000313" key="12">
    <source>
        <dbReference type="EMBL" id="MBZ3875621.1"/>
    </source>
</evidence>
<dbReference type="GO" id="GO:0004930">
    <property type="term" value="F:G protein-coupled receptor activity"/>
    <property type="evidence" value="ECO:0007669"/>
    <property type="project" value="UniProtKB-KW"/>
</dbReference>
<sequence>MLPCTPAIRSGCRSNTVQQLFCDIASLLKLSCSDTFSNKVTAAVSSLVIGGGCFVFILRSYVHIFSTVLRLPAGADRKKELLHLCPPHSHGVSPHSSGFYIYLRPSEVSATTQDIALSVFYSIIPQLFNPVTVLEMKK</sequence>
<evidence type="ECO:0000256" key="8">
    <source>
        <dbReference type="ARBA" id="ARBA00023136"/>
    </source>
</evidence>
<evidence type="ECO:0000256" key="10">
    <source>
        <dbReference type="ARBA" id="ARBA00023224"/>
    </source>
</evidence>
<evidence type="ECO:0000256" key="5">
    <source>
        <dbReference type="ARBA" id="ARBA00022725"/>
    </source>
</evidence>
<comment type="subcellular location">
    <subcellularLocation>
        <location evidence="1">Cell membrane</location>
        <topology evidence="1">Multi-pass membrane protein</topology>
    </subcellularLocation>
</comment>
<reference evidence="12" key="1">
    <citation type="submission" date="2020-03" db="EMBL/GenBank/DDBJ databases">
        <title>Studies in the Genomics of Life Span.</title>
        <authorList>
            <person name="Glass D."/>
        </authorList>
    </citation>
    <scope>NUCLEOTIDE SEQUENCE</scope>
    <source>
        <strain evidence="12">SUZIE</strain>
        <tissue evidence="12">Muscle</tissue>
    </source>
</reference>
<keyword evidence="13" id="KW-1185">Reference proteome</keyword>
<evidence type="ECO:0000256" key="6">
    <source>
        <dbReference type="ARBA" id="ARBA00022989"/>
    </source>
</evidence>
<dbReference type="InterPro" id="IPR000725">
    <property type="entry name" value="Olfact_rcpt"/>
</dbReference>
<dbReference type="AlphaFoldDB" id="A0AA41MPK3"/>
<evidence type="ECO:0000256" key="7">
    <source>
        <dbReference type="ARBA" id="ARBA00023040"/>
    </source>
</evidence>
<evidence type="ECO:0000256" key="9">
    <source>
        <dbReference type="ARBA" id="ARBA00023170"/>
    </source>
</evidence>
<dbReference type="Proteomes" id="UP001166674">
    <property type="component" value="Unassembled WGS sequence"/>
</dbReference>
<keyword evidence="4 11" id="KW-0812">Transmembrane</keyword>
<protein>
    <submittedName>
        <fullName evidence="12">Olfactory receptor 14C36</fullName>
    </submittedName>
</protein>
<keyword evidence="5" id="KW-0552">Olfaction</keyword>
<evidence type="ECO:0000256" key="2">
    <source>
        <dbReference type="ARBA" id="ARBA00022475"/>
    </source>
</evidence>
<keyword evidence="2" id="KW-1003">Cell membrane</keyword>
<gene>
    <name evidence="12" type="ORF">SUZIE_133855</name>
</gene>
<dbReference type="PANTHER" id="PTHR26452">
    <property type="entry name" value="OLFACTORY RECEPTOR"/>
    <property type="match status" value="1"/>
</dbReference>
<evidence type="ECO:0000256" key="4">
    <source>
        <dbReference type="ARBA" id="ARBA00022692"/>
    </source>
</evidence>